<sequence length="211" mass="22251">MPRSTFGDFMRISTSLKGLVVALVISGCAAPGPDIEKDRALILVVDGLRPDYVTEEIMPRLNELAERGVRGLAHHSVYPTVTRINGPSIFTGYYPSGHGLMGNTVYMPEVNASRTLSIADRNDVLEIDRATGGALLTAPSMGELLDQQGLTFFAVSSGSSGSATLINHTGAGAGLVHHEFTVPEELGTMVSDNLGPLTPPPADGHWVGLVT</sequence>
<dbReference type="PANTHER" id="PTHR10151">
    <property type="entry name" value="ECTONUCLEOTIDE PYROPHOSPHATASE/PHOSPHODIESTERASE"/>
    <property type="match status" value="1"/>
</dbReference>
<reference evidence="1" key="1">
    <citation type="submission" date="2018-05" db="EMBL/GenBank/DDBJ databases">
        <authorList>
            <person name="Lanie J.A."/>
            <person name="Ng W.-L."/>
            <person name="Kazmierczak K.M."/>
            <person name="Andrzejewski T.M."/>
            <person name="Davidsen T.M."/>
            <person name="Wayne K.J."/>
            <person name="Tettelin H."/>
            <person name="Glass J.I."/>
            <person name="Rusch D."/>
            <person name="Podicherti R."/>
            <person name="Tsui H.-C.T."/>
            <person name="Winkler M.E."/>
        </authorList>
    </citation>
    <scope>NUCLEOTIDE SEQUENCE</scope>
</reference>
<dbReference type="Pfam" id="PF01663">
    <property type="entry name" value="Phosphodiest"/>
    <property type="match status" value="1"/>
</dbReference>
<organism evidence="1">
    <name type="scientific">marine metagenome</name>
    <dbReference type="NCBI Taxonomy" id="408172"/>
    <lineage>
        <taxon>unclassified sequences</taxon>
        <taxon>metagenomes</taxon>
        <taxon>ecological metagenomes</taxon>
    </lineage>
</organism>
<gene>
    <name evidence="1" type="ORF">METZ01_LOCUS308339</name>
</gene>
<feature type="non-terminal residue" evidence="1">
    <location>
        <position position="211"/>
    </location>
</feature>
<protein>
    <recommendedName>
        <fullName evidence="2">Sulfatase N-terminal domain-containing protein</fullName>
    </recommendedName>
</protein>
<dbReference type="EMBL" id="UINC01097624">
    <property type="protein sequence ID" value="SVC55485.1"/>
    <property type="molecule type" value="Genomic_DNA"/>
</dbReference>
<evidence type="ECO:0000313" key="1">
    <source>
        <dbReference type="EMBL" id="SVC55485.1"/>
    </source>
</evidence>
<dbReference type="SUPFAM" id="SSF53649">
    <property type="entry name" value="Alkaline phosphatase-like"/>
    <property type="match status" value="1"/>
</dbReference>
<dbReference type="InterPro" id="IPR002591">
    <property type="entry name" value="Phosphodiest/P_Trfase"/>
</dbReference>
<dbReference type="PANTHER" id="PTHR10151:SF120">
    <property type="entry name" value="BIS(5'-ADENOSYL)-TRIPHOSPHATASE"/>
    <property type="match status" value="1"/>
</dbReference>
<dbReference type="GO" id="GO:0016787">
    <property type="term" value="F:hydrolase activity"/>
    <property type="evidence" value="ECO:0007669"/>
    <property type="project" value="UniProtKB-ARBA"/>
</dbReference>
<dbReference type="PROSITE" id="PS51257">
    <property type="entry name" value="PROKAR_LIPOPROTEIN"/>
    <property type="match status" value="1"/>
</dbReference>
<dbReference type="AlphaFoldDB" id="A0A382N585"/>
<evidence type="ECO:0008006" key="2">
    <source>
        <dbReference type="Google" id="ProtNLM"/>
    </source>
</evidence>
<proteinExistence type="predicted"/>
<dbReference type="Gene3D" id="3.40.720.10">
    <property type="entry name" value="Alkaline Phosphatase, subunit A"/>
    <property type="match status" value="1"/>
</dbReference>
<name>A0A382N585_9ZZZZ</name>
<accession>A0A382N585</accession>
<dbReference type="InterPro" id="IPR017850">
    <property type="entry name" value="Alkaline_phosphatase_core_sf"/>
</dbReference>